<dbReference type="Proteomes" id="UP001159427">
    <property type="component" value="Unassembled WGS sequence"/>
</dbReference>
<feature type="non-terminal residue" evidence="2">
    <location>
        <position position="1"/>
    </location>
</feature>
<reference evidence="2 3" key="1">
    <citation type="submission" date="2022-05" db="EMBL/GenBank/DDBJ databases">
        <authorList>
            <consortium name="Genoscope - CEA"/>
            <person name="William W."/>
        </authorList>
    </citation>
    <scope>NUCLEOTIDE SEQUENCE [LARGE SCALE GENOMIC DNA]</scope>
</reference>
<protein>
    <submittedName>
        <fullName evidence="2">Uncharacterized protein</fullName>
    </submittedName>
</protein>
<keyword evidence="3" id="KW-1185">Reference proteome</keyword>
<proteinExistence type="predicted"/>
<name>A0ABN8SIR8_9CNID</name>
<evidence type="ECO:0000313" key="2">
    <source>
        <dbReference type="EMBL" id="CAH3191386.1"/>
    </source>
</evidence>
<evidence type="ECO:0000313" key="3">
    <source>
        <dbReference type="Proteomes" id="UP001159427"/>
    </source>
</evidence>
<feature type="compositionally biased region" description="Polar residues" evidence="1">
    <location>
        <begin position="104"/>
        <end position="113"/>
    </location>
</feature>
<feature type="non-terminal residue" evidence="2">
    <location>
        <position position="143"/>
    </location>
</feature>
<evidence type="ECO:0000256" key="1">
    <source>
        <dbReference type="SAM" id="MobiDB-lite"/>
    </source>
</evidence>
<accession>A0ABN8SIR8</accession>
<organism evidence="2 3">
    <name type="scientific">Porites evermanni</name>
    <dbReference type="NCBI Taxonomy" id="104178"/>
    <lineage>
        <taxon>Eukaryota</taxon>
        <taxon>Metazoa</taxon>
        <taxon>Cnidaria</taxon>
        <taxon>Anthozoa</taxon>
        <taxon>Hexacorallia</taxon>
        <taxon>Scleractinia</taxon>
        <taxon>Fungiina</taxon>
        <taxon>Poritidae</taxon>
        <taxon>Porites</taxon>
    </lineage>
</organism>
<comment type="caution">
    <text evidence="2">The sequence shown here is derived from an EMBL/GenBank/DDBJ whole genome shotgun (WGS) entry which is preliminary data.</text>
</comment>
<dbReference type="EMBL" id="CALNXI010002912">
    <property type="protein sequence ID" value="CAH3191386.1"/>
    <property type="molecule type" value="Genomic_DNA"/>
</dbReference>
<feature type="region of interest" description="Disordered" evidence="1">
    <location>
        <begin position="104"/>
        <end position="130"/>
    </location>
</feature>
<sequence>EIREAKRQRRKAEKRWRKSRLESDLAAFKAKRNFTTRLMNKARREFYSNFIDENSGDQKKLFRASQRLFKRTMDDGLPPNLDSKTFSNDLGKFFVQKIDTIRTQLDTDQQTDSYPEDDTSSADETVPPFPTFTMLSVRDVKQL</sequence>
<gene>
    <name evidence="2" type="ORF">PEVE_00021806</name>
</gene>